<keyword evidence="8" id="KW-0472">Membrane</keyword>
<organism evidence="10 11">
    <name type="scientific">Fistulifera solaris</name>
    <name type="common">Oleaginous diatom</name>
    <dbReference type="NCBI Taxonomy" id="1519565"/>
    <lineage>
        <taxon>Eukaryota</taxon>
        <taxon>Sar</taxon>
        <taxon>Stramenopiles</taxon>
        <taxon>Ochrophyta</taxon>
        <taxon>Bacillariophyta</taxon>
        <taxon>Bacillariophyceae</taxon>
        <taxon>Bacillariophycidae</taxon>
        <taxon>Naviculales</taxon>
        <taxon>Naviculaceae</taxon>
        <taxon>Fistulifera</taxon>
    </lineage>
</organism>
<feature type="domain" description="N-acetyltransferase" evidence="9">
    <location>
        <begin position="443"/>
        <end position="581"/>
    </location>
</feature>
<dbReference type="GO" id="GO:0006526">
    <property type="term" value="P:L-arginine biosynthetic process"/>
    <property type="evidence" value="ECO:0007669"/>
    <property type="project" value="UniProtKB-UniPathway"/>
</dbReference>
<dbReference type="PANTHER" id="PTHR30602">
    <property type="entry name" value="AMINO-ACID ACETYLTRANSFERASE"/>
    <property type="match status" value="1"/>
</dbReference>
<evidence type="ECO:0000256" key="5">
    <source>
        <dbReference type="ARBA" id="ARBA00023315"/>
    </source>
</evidence>
<keyword evidence="5 10" id="KW-0012">Acyltransferase</keyword>
<dbReference type="OrthoDB" id="438291at2759"/>
<evidence type="ECO:0000256" key="7">
    <source>
        <dbReference type="SAM" id="MobiDB-lite"/>
    </source>
</evidence>
<dbReference type="EMBL" id="BDSP01000133">
    <property type="protein sequence ID" value="GAX18879.1"/>
    <property type="molecule type" value="Genomic_DNA"/>
</dbReference>
<comment type="pathway">
    <text evidence="1">Amino-acid biosynthesis; L-arginine biosynthesis; N(2)-acetyl-L-ornithine from L-glutamate: step 1/4.</text>
</comment>
<dbReference type="HAMAP" id="MF_01105">
    <property type="entry name" value="N_acetyl_glu_synth"/>
    <property type="match status" value="1"/>
</dbReference>
<proteinExistence type="inferred from homology"/>
<dbReference type="InterPro" id="IPR000182">
    <property type="entry name" value="GNAT_dom"/>
</dbReference>
<dbReference type="PROSITE" id="PS51186">
    <property type="entry name" value="GNAT"/>
    <property type="match status" value="1"/>
</dbReference>
<name>A0A1Z5JY99_FISSO</name>
<comment type="caution">
    <text evidence="10">The sequence shown here is derived from an EMBL/GenBank/DDBJ whole genome shotgun (WGS) entry which is preliminary data.</text>
</comment>
<evidence type="ECO:0000256" key="4">
    <source>
        <dbReference type="ARBA" id="ARBA00022679"/>
    </source>
</evidence>
<dbReference type="PANTHER" id="PTHR30602:SF12">
    <property type="entry name" value="AMINO-ACID ACETYLTRANSFERASE NAGS1, CHLOROPLASTIC-RELATED"/>
    <property type="match status" value="1"/>
</dbReference>
<dbReference type="GO" id="GO:0004042">
    <property type="term" value="F:L-glutamate N-acetyltransferase activity"/>
    <property type="evidence" value="ECO:0007669"/>
    <property type="project" value="InterPro"/>
</dbReference>
<dbReference type="Proteomes" id="UP000198406">
    <property type="component" value="Unassembled WGS sequence"/>
</dbReference>
<evidence type="ECO:0000313" key="11">
    <source>
        <dbReference type="Proteomes" id="UP000198406"/>
    </source>
</evidence>
<keyword evidence="4 10" id="KW-0808">Transferase</keyword>
<keyword evidence="8" id="KW-1133">Transmembrane helix</keyword>
<keyword evidence="11" id="KW-1185">Reference proteome</keyword>
<dbReference type="UniPathway" id="UPA00068">
    <property type="reaction ID" value="UER00106"/>
</dbReference>
<dbReference type="Gene3D" id="3.40.630.30">
    <property type="match status" value="1"/>
</dbReference>
<dbReference type="Pfam" id="PF00583">
    <property type="entry name" value="Acetyltransf_1"/>
    <property type="match status" value="1"/>
</dbReference>
<evidence type="ECO:0000256" key="6">
    <source>
        <dbReference type="ARBA" id="ARBA00048372"/>
    </source>
</evidence>
<dbReference type="SUPFAM" id="SSF53633">
    <property type="entry name" value="Carbamate kinase-like"/>
    <property type="match status" value="1"/>
</dbReference>
<feature type="transmembrane region" description="Helical" evidence="8">
    <location>
        <begin position="20"/>
        <end position="37"/>
    </location>
</feature>
<reference evidence="10 11" key="1">
    <citation type="journal article" date="2015" name="Plant Cell">
        <title>Oil accumulation by the oleaginous diatom Fistulifera solaris as revealed by the genome and transcriptome.</title>
        <authorList>
            <person name="Tanaka T."/>
            <person name="Maeda Y."/>
            <person name="Veluchamy A."/>
            <person name="Tanaka M."/>
            <person name="Abida H."/>
            <person name="Marechal E."/>
            <person name="Bowler C."/>
            <person name="Muto M."/>
            <person name="Sunaga Y."/>
            <person name="Tanaka M."/>
            <person name="Yoshino T."/>
            <person name="Taniguchi T."/>
            <person name="Fukuda Y."/>
            <person name="Nemoto M."/>
            <person name="Matsumoto M."/>
            <person name="Wong P.S."/>
            <person name="Aburatani S."/>
            <person name="Fujibuchi W."/>
        </authorList>
    </citation>
    <scope>NUCLEOTIDE SEQUENCE [LARGE SCALE GENOMIC DNA]</scope>
    <source>
        <strain evidence="10 11">JPCC DA0580</strain>
    </source>
</reference>
<dbReference type="SUPFAM" id="SSF55729">
    <property type="entry name" value="Acyl-CoA N-acyltransferases (Nat)"/>
    <property type="match status" value="1"/>
</dbReference>
<dbReference type="InterPro" id="IPR001048">
    <property type="entry name" value="Asp/Glu/Uridylate_kinase"/>
</dbReference>
<evidence type="ECO:0000256" key="2">
    <source>
        <dbReference type="ARBA" id="ARBA00009145"/>
    </source>
</evidence>
<dbReference type="Pfam" id="PF00696">
    <property type="entry name" value="AA_kinase"/>
    <property type="match status" value="1"/>
</dbReference>
<dbReference type="InParanoid" id="A0A1Z5JY99"/>
<dbReference type="AlphaFoldDB" id="A0A1Z5JY99"/>
<dbReference type="GO" id="GO:0005737">
    <property type="term" value="C:cytoplasm"/>
    <property type="evidence" value="ECO:0007669"/>
    <property type="project" value="InterPro"/>
</dbReference>
<dbReference type="InterPro" id="IPR036393">
    <property type="entry name" value="AceGlu_kinase-like_sf"/>
</dbReference>
<evidence type="ECO:0000313" key="10">
    <source>
        <dbReference type="EMBL" id="GAX18879.1"/>
    </source>
</evidence>
<dbReference type="CDD" id="cd04301">
    <property type="entry name" value="NAT_SF"/>
    <property type="match status" value="1"/>
</dbReference>
<gene>
    <name evidence="10" type="ORF">FisN_8Hh094</name>
</gene>
<evidence type="ECO:0000256" key="3">
    <source>
        <dbReference type="ARBA" id="ARBA00012697"/>
    </source>
</evidence>
<evidence type="ECO:0000256" key="8">
    <source>
        <dbReference type="SAM" id="Phobius"/>
    </source>
</evidence>
<dbReference type="InterPro" id="IPR010167">
    <property type="entry name" value="NH2A_AcTrfase"/>
</dbReference>
<sequence>MTQRRRALASPRKCSDVRLLRLFYFSCLWIYFVDGFTPRSRALSLHRRERLGRLSSTTNSFEKDETSQSSGPTGGVAFPLSYEDAQSDSLNGLNATESRAYQSVLASVLSIDPSEIEIVTIHTPADPIDPDVAEQLRHLPFVSMFRGSANYIANHRNTLAVYHIPGGLLDLEDPAIFRNLMNDIALTWLLGMKVVLVVGCRHQIEKRLNEKHRLAGVRVTDKDTLRVVKEEAGYVRFEVERELARALRLQSSGMDGNVVSGNFYSAQPLGILDGIDYEYTGFVRKVEVDKIKRLHDNRDICLLTTLGVSPSGEVFNVCSESLAATVAGAMKASKVIFFTEKETELRSTVHGKKIQSLRFSDAKALLNYSGLSINKKGFSTINERMDGKDPSTVDMLHKIGWSVEAVENGVKRAHIISPKYGSVLQELYTRDGSGTLLSGDLYEGIRRANVNDVSGIYELISPLIKMGTLIDRPKNVLEKDIEMYYVYTRDNLIVACGQLKKFEKGYAEIGCLVVNSEYRKGGRGDAMLGYLERMCVMHGCTSIFVLSTQTMEWFLERGFEEVGVEELPPSRQATYNHVRKSKIYLKRIESVRDLDANELWWNR</sequence>
<evidence type="ECO:0000256" key="1">
    <source>
        <dbReference type="ARBA" id="ARBA00004925"/>
    </source>
</evidence>
<evidence type="ECO:0000259" key="9">
    <source>
        <dbReference type="PROSITE" id="PS51186"/>
    </source>
</evidence>
<dbReference type="NCBIfam" id="TIGR01890">
    <property type="entry name" value="N-Ac-Glu-synth"/>
    <property type="match status" value="1"/>
</dbReference>
<comment type="catalytic activity">
    <reaction evidence="6">
        <text>L-glutamate + acetyl-CoA = N-acetyl-L-glutamate + CoA + H(+)</text>
        <dbReference type="Rhea" id="RHEA:24292"/>
        <dbReference type="ChEBI" id="CHEBI:15378"/>
        <dbReference type="ChEBI" id="CHEBI:29985"/>
        <dbReference type="ChEBI" id="CHEBI:44337"/>
        <dbReference type="ChEBI" id="CHEBI:57287"/>
        <dbReference type="ChEBI" id="CHEBI:57288"/>
        <dbReference type="EC" id="2.3.1.1"/>
    </reaction>
</comment>
<dbReference type="InterPro" id="IPR016181">
    <property type="entry name" value="Acyl_CoA_acyltransferase"/>
</dbReference>
<feature type="region of interest" description="Disordered" evidence="7">
    <location>
        <begin position="56"/>
        <end position="78"/>
    </location>
</feature>
<accession>A0A1Z5JY99</accession>
<keyword evidence="8" id="KW-0812">Transmembrane</keyword>
<dbReference type="Gene3D" id="3.40.1160.10">
    <property type="entry name" value="Acetylglutamate kinase-like"/>
    <property type="match status" value="1"/>
</dbReference>
<comment type="similarity">
    <text evidence="2">Belongs to the acetyltransferase family. ArgA subfamily.</text>
</comment>
<protein>
    <recommendedName>
        <fullName evidence="3">amino-acid N-acetyltransferase</fullName>
        <ecNumber evidence="3">2.3.1.1</ecNumber>
    </recommendedName>
</protein>
<dbReference type="EC" id="2.3.1.1" evidence="3"/>
<dbReference type="NCBIfam" id="NF003641">
    <property type="entry name" value="PRK05279.1"/>
    <property type="match status" value="1"/>
</dbReference>